<dbReference type="Proteomes" id="UP000054092">
    <property type="component" value="Unassembled WGS sequence"/>
</dbReference>
<evidence type="ECO:0000259" key="2">
    <source>
        <dbReference type="Pfam" id="PF00329"/>
    </source>
</evidence>
<sequence length="171" mass="19853">MNSMNEVLKEVMTIAGEFSIKEVTAREFIIFVEASRLNAILEILKRKGFSHLSLITGVDRIEDGVFEVFYTLFRWETGETLLVKSSVSRDAPVITTVMHLWPTARFYERDVHEFFGIVFDGNPDLKPLILENWKEMPPMRKDFDPQKYSNDHFPDRHYGAEFLVEGGDESE</sequence>
<dbReference type="EMBL" id="LGGP01000060">
    <property type="protein sequence ID" value="KUK81398.1"/>
    <property type="molecule type" value="Genomic_DNA"/>
</dbReference>
<feature type="domain" description="NADH:ubiquinone oxidoreductase 30kDa subunit" evidence="2">
    <location>
        <begin position="32"/>
        <end position="148"/>
    </location>
</feature>
<evidence type="ECO:0000313" key="4">
    <source>
        <dbReference type="Proteomes" id="UP000054092"/>
    </source>
</evidence>
<dbReference type="PANTHER" id="PTHR10884:SF14">
    <property type="entry name" value="NADH DEHYDROGENASE [UBIQUINONE] IRON-SULFUR PROTEIN 3, MITOCHONDRIAL"/>
    <property type="match status" value="1"/>
</dbReference>
<dbReference type="PATRIC" id="fig|1184387.3.peg.828"/>
<reference evidence="4" key="1">
    <citation type="journal article" date="2015" name="MBio">
        <title>Genome-Resolved Metagenomic Analysis Reveals Roles for Candidate Phyla and Other Microbial Community Members in Biogeochemical Transformations in Oil Reservoirs.</title>
        <authorList>
            <person name="Hu P."/>
            <person name="Tom L."/>
            <person name="Singh A."/>
            <person name="Thomas B.C."/>
            <person name="Baker B.J."/>
            <person name="Piceno Y.M."/>
            <person name="Andersen G.L."/>
            <person name="Banfield J.F."/>
        </authorList>
    </citation>
    <scope>NUCLEOTIDE SEQUENCE [LARGE SCALE GENOMIC DNA]</scope>
</reference>
<dbReference type="InterPro" id="IPR037232">
    <property type="entry name" value="NADH_quin_OxRdtase_su_C/D-like"/>
</dbReference>
<proteinExistence type="inferred from homology"/>
<evidence type="ECO:0000313" key="3">
    <source>
        <dbReference type="EMBL" id="KUK81398.1"/>
    </source>
</evidence>
<dbReference type="AlphaFoldDB" id="A0A101HR10"/>
<evidence type="ECO:0000256" key="1">
    <source>
        <dbReference type="ARBA" id="ARBA00007569"/>
    </source>
</evidence>
<dbReference type="SUPFAM" id="SSF143243">
    <property type="entry name" value="Nqo5-like"/>
    <property type="match status" value="1"/>
</dbReference>
<dbReference type="InterPro" id="IPR001268">
    <property type="entry name" value="NADH_UbQ_OxRdtase_30kDa_su"/>
</dbReference>
<dbReference type="GO" id="GO:0008137">
    <property type="term" value="F:NADH dehydrogenase (ubiquinone) activity"/>
    <property type="evidence" value="ECO:0007669"/>
    <property type="project" value="InterPro"/>
</dbReference>
<dbReference type="Pfam" id="PF00329">
    <property type="entry name" value="Complex1_30kDa"/>
    <property type="match status" value="1"/>
</dbReference>
<dbReference type="PANTHER" id="PTHR10884">
    <property type="entry name" value="NADH DEHYDROGENASE UBIQUINONE IRON-SULFUR PROTEIN 3"/>
    <property type="match status" value="1"/>
</dbReference>
<comment type="caution">
    <text evidence="3">The sequence shown here is derived from an EMBL/GenBank/DDBJ whole genome shotgun (WGS) entry which is preliminary data.</text>
</comment>
<gene>
    <name evidence="3" type="ORF">XD94_0487</name>
</gene>
<name>A0A101HR10_9BACT</name>
<dbReference type="Gene3D" id="3.30.460.80">
    <property type="entry name" value="NADH:ubiquinone oxidoreductase, 30kDa subunit"/>
    <property type="match status" value="1"/>
</dbReference>
<protein>
    <submittedName>
        <fullName evidence="3">NADH:ubiquinone oxidoreductase 27 kD subunit</fullName>
    </submittedName>
</protein>
<organism evidence="3 4">
    <name type="scientific">Mesotoga prima</name>
    <dbReference type="NCBI Taxonomy" id="1184387"/>
    <lineage>
        <taxon>Bacteria</taxon>
        <taxon>Thermotogati</taxon>
        <taxon>Thermotogota</taxon>
        <taxon>Thermotogae</taxon>
        <taxon>Kosmotogales</taxon>
        <taxon>Kosmotogaceae</taxon>
        <taxon>Mesotoga</taxon>
    </lineage>
</organism>
<comment type="similarity">
    <text evidence="1">Belongs to the complex I 30 kDa subunit family.</text>
</comment>
<accession>A0A101HR10</accession>
<keyword evidence="3" id="KW-0830">Ubiquinone</keyword>